<gene>
    <name evidence="1" type="ORF">PBIL07802_LOCUS14942</name>
</gene>
<accession>A0A7S3DBM7</accession>
<dbReference type="AlphaFoldDB" id="A0A7S3DBM7"/>
<sequence length="172" mass="18876">MARESKTTLFFCAFLFLLILFLFFYGSIVRQNASQIIVIRPSEQFGTCGLALRGGHIRMSMVASKDVTLTGLTAVLISEDVSSTIATKESTALKANFPEEISTNAPLWGTKDLPVLQVTLSSTLPAETFLYIHIFQNATSWLGSDFTSADILFANYSTETPDEPEELETSTS</sequence>
<organism evidence="1">
    <name type="scientific">Palpitomonas bilix</name>
    <dbReference type="NCBI Taxonomy" id="652834"/>
    <lineage>
        <taxon>Eukaryota</taxon>
        <taxon>Eukaryota incertae sedis</taxon>
    </lineage>
</organism>
<evidence type="ECO:0000313" key="1">
    <source>
        <dbReference type="EMBL" id="CAE0252713.1"/>
    </source>
</evidence>
<dbReference type="EMBL" id="HBIB01022860">
    <property type="protein sequence ID" value="CAE0252713.1"/>
    <property type="molecule type" value="Transcribed_RNA"/>
</dbReference>
<name>A0A7S3DBM7_9EUKA</name>
<protein>
    <submittedName>
        <fullName evidence="1">Uncharacterized protein</fullName>
    </submittedName>
</protein>
<reference evidence="1" key="1">
    <citation type="submission" date="2021-01" db="EMBL/GenBank/DDBJ databases">
        <authorList>
            <person name="Corre E."/>
            <person name="Pelletier E."/>
            <person name="Niang G."/>
            <person name="Scheremetjew M."/>
            <person name="Finn R."/>
            <person name="Kale V."/>
            <person name="Holt S."/>
            <person name="Cochrane G."/>
            <person name="Meng A."/>
            <person name="Brown T."/>
            <person name="Cohen L."/>
        </authorList>
    </citation>
    <scope>NUCLEOTIDE SEQUENCE</scope>
    <source>
        <strain evidence="1">NIES-2562</strain>
    </source>
</reference>
<proteinExistence type="predicted"/>